<feature type="region of interest" description="Disordered" evidence="2">
    <location>
        <begin position="784"/>
        <end position="839"/>
    </location>
</feature>
<feature type="compositionally biased region" description="Basic and acidic residues" evidence="2">
    <location>
        <begin position="1282"/>
        <end position="1300"/>
    </location>
</feature>
<name>A0ABM4TNY8_DROSZ</name>
<dbReference type="RefSeq" id="XP_070851677.1">
    <property type="nucleotide sequence ID" value="XM_070995576.1"/>
</dbReference>
<feature type="compositionally biased region" description="Low complexity" evidence="2">
    <location>
        <begin position="1249"/>
        <end position="1263"/>
    </location>
</feature>
<organism evidence="4 5">
    <name type="scientific">Drosophila suzukii</name>
    <name type="common">Spotted-wing drosophila fruit fly</name>
    <dbReference type="NCBI Taxonomy" id="28584"/>
    <lineage>
        <taxon>Eukaryota</taxon>
        <taxon>Metazoa</taxon>
        <taxon>Ecdysozoa</taxon>
        <taxon>Arthropoda</taxon>
        <taxon>Hexapoda</taxon>
        <taxon>Insecta</taxon>
        <taxon>Pterygota</taxon>
        <taxon>Neoptera</taxon>
        <taxon>Endopterygota</taxon>
        <taxon>Diptera</taxon>
        <taxon>Brachycera</taxon>
        <taxon>Muscomorpha</taxon>
        <taxon>Ephydroidea</taxon>
        <taxon>Drosophilidae</taxon>
        <taxon>Drosophila</taxon>
        <taxon>Sophophora</taxon>
    </lineage>
</organism>
<feature type="region of interest" description="Disordered" evidence="2">
    <location>
        <begin position="1075"/>
        <end position="1145"/>
    </location>
</feature>
<feature type="compositionally biased region" description="Acidic residues" evidence="2">
    <location>
        <begin position="1715"/>
        <end position="1726"/>
    </location>
</feature>
<proteinExistence type="predicted"/>
<feature type="compositionally biased region" description="Polar residues" evidence="2">
    <location>
        <begin position="1602"/>
        <end position="1613"/>
    </location>
</feature>
<dbReference type="GeneID" id="108011479"/>
<feature type="compositionally biased region" description="Polar residues" evidence="2">
    <location>
        <begin position="1921"/>
        <end position="1935"/>
    </location>
</feature>
<feature type="compositionally biased region" description="Basic and acidic residues" evidence="2">
    <location>
        <begin position="1234"/>
        <end position="1243"/>
    </location>
</feature>
<dbReference type="CDD" id="cd09823">
    <property type="entry name" value="peroxinectin_like"/>
    <property type="match status" value="1"/>
</dbReference>
<feature type="compositionally biased region" description="Acidic residues" evidence="2">
    <location>
        <begin position="1222"/>
        <end position="1233"/>
    </location>
</feature>
<feature type="compositionally biased region" description="Polar residues" evidence="2">
    <location>
        <begin position="1132"/>
        <end position="1143"/>
    </location>
</feature>
<feature type="compositionally biased region" description="Polar residues" evidence="2">
    <location>
        <begin position="1272"/>
        <end position="1281"/>
    </location>
</feature>
<keyword evidence="4" id="KW-1185">Reference proteome</keyword>
<sequence>MLQPSLLVAWLLLLVHLENASGKPPTKELPRPLIPLHGQEEEEELHPELEAKAAFQGMRNGRSRRPTLMDVALQQSVRQGLDAMAELYGRIQPEMLRNGQTLQDNHPAAMLARFNAPTTDSERREMAAYATIAAAKAFRKNFQHIDELARQSHTQRISLRRTALEGLCPPRDPPPCMPASERYRTHDGTCNNKRRPRWGAAQMPFNRFLPPEYGDGVDTVRSSADGSTLSSSRFVSLLVHGAREGEAPLTLMIAQWGQMLDHDMTSTAQPRSINGSIPSCCGGKDFHPACFPIKVPLDDPWLAPLKVRCLEFLRSAPAQRRDCVLSWREQTNQVTSYIDASPIYSNSAKSSDNARVFRHGLLVYGRGDPAEDVCQRGAMATKCIRSGDGRSGEQPGLLAMHHVWVGEHNRIALELSELNPHWSDEKVYQETRRIVGAMFQHITFREFLPVILGKEVAKLFDLELMPSGYYERYSSKVNPTVANAFAAAAFRFGHSLVQNTYMRCDRHHNVINNNVSLHEEFQRGDIGSAGSLHRLLRGLASQRALKRDEFITPELTNHLFQTPGFPFGLDLAAINIQRGRDHGIAPYSAWRVPCGLSPILSWDDFANVVGPESAKRIGHAYRSVHDIDLFVGGIAERPVVGGLVGPTFACIIAQQFSNARRGDRFWYENGGFESSFTPAQLHSLRRVSLAQVLCRTVGGGTLQPHIFIPAEFEDNERQTCGVGALSPIDLSPWLEQDPFHNQQVTDHVFTIGQPELGSVQVIKEDKAGFSNRVRPIKPQVEISASSVSGFHRPPTSGNSSQVSDKLDIRRKTVTTKNTNNNRQTAPTRKTQNGVNNKLDKSPKITINIKSVNVRRPEGSGPKRRVVINNVPVELRSSVGGNETDTKTETGIGTFTGEENEDVFNEDDELDTEDVIEVRANRHDPSKTTETDQNKTETDSTTTTLKKNEKDTSSKPLGLSTEAHRTERRDSSELKQQKDTKTLDYTGDSRLEDLQRNRTFNEKDFQTSSTVSLDRTTRQTKAPKIKPTKRAIELRQYRDRPKKVVDMETETGMGTLTGEENEDEELDMDDVVEVKVNRDDPSKTTETDLNTTETDSTTFTLMENEKDTSNKQLGQSTEAPKTERRDSRDLKQQKGTKTLDQTGDSRLLHLQLNRTFNEKDFQTSSTVSLDRTTRQTKAPKISKPTKRAVERRQYQNRPLYERLQTHTKTEMGTLTGEENKDEFNEDEELDMDDVVEVRTNRDGPSKTTDTDLNATETDSTTTTLKKNEKDTSNRPLGQSTEAPKTERRDARGLKQQKETKTLDQTGDSRLLHLQRNRTFNGKDFQTSSTLSLDRFTRQTKAPKISKPTKRAVELRQYQNGPLYERPQKVVVNGPNADQYEIEINIRQTNKNPGSRPSTTDYAEYTTAHKPYYNSNYAPHYVDYTSTTPIPLPSYGYHQPLSEITNQGVRTKPPTIIYLNDNDDRRTTTRAPNIFQNFLTFATNSFNPLGHRRPMPTTPSPISQSHKERPQFENHVVHSPISNSHILSGGSASFSPRPGSVLSYPVATGTQIGANPVSGFLHASSSAVSSGNFGSISGVATANGADSTFSFNIRPRPNPDLGSVVSSYPRPSSNQGGILGGGGGSYRPDYVPAQSELYYDRELSTDQNPSPFSGSSSALRPQPQTFYGRTPELKEAGTNNNNNELTQTEHKLYLQDYDYVSRTLSNLTTDESHPTEEDSDYVYDEDLPSNDLDQTETRKETDPTEFSTKKFDMDGYMRPQLMRDLTQNSTGTNVTLLDDNYVMPMLENRTQTGYVTEVPKPMLSTSSRTVTNSKVTVFPDSLGKQLGNDILADETDDYMDGNSEARLKAQRLKQLASVAFAPITVLTKPDRPDNWVIYNKASEEPPLPQPPTVNMDVAPTGEVPTPIKNFNNAWLKQDLKVQPETSKVSVSNINTEDVPTRSESSKEARTETTVAAAASN</sequence>
<dbReference type="PROSITE" id="PS50292">
    <property type="entry name" value="PEROXIDASE_3"/>
    <property type="match status" value="1"/>
</dbReference>
<feature type="compositionally biased region" description="Acidic residues" evidence="2">
    <location>
        <begin position="897"/>
        <end position="914"/>
    </location>
</feature>
<dbReference type="InterPro" id="IPR037120">
    <property type="entry name" value="Haem_peroxidase_sf_animal"/>
</dbReference>
<feature type="compositionally biased region" description="Basic and acidic residues" evidence="2">
    <location>
        <begin position="1186"/>
        <end position="1208"/>
    </location>
</feature>
<evidence type="ECO:0000313" key="5">
    <source>
        <dbReference type="RefSeq" id="XP_070851677.1"/>
    </source>
</evidence>
<dbReference type="InterPro" id="IPR010255">
    <property type="entry name" value="Haem_peroxidase_sf"/>
</dbReference>
<accession>A0ABM4TNY8</accession>
<protein>
    <recommendedName>
        <fullName evidence="6">Peroxidase</fullName>
    </recommendedName>
</protein>
<feature type="compositionally biased region" description="Basic and acidic residues" evidence="2">
    <location>
        <begin position="1119"/>
        <end position="1131"/>
    </location>
</feature>
<feature type="compositionally biased region" description="Basic and acidic residues" evidence="2">
    <location>
        <begin position="1733"/>
        <end position="1744"/>
    </location>
</feature>
<dbReference type="SUPFAM" id="SSF48113">
    <property type="entry name" value="Heme-dependent peroxidases"/>
    <property type="match status" value="1"/>
</dbReference>
<dbReference type="PANTHER" id="PTHR11475">
    <property type="entry name" value="OXIDASE/PEROXIDASE"/>
    <property type="match status" value="1"/>
</dbReference>
<dbReference type="Proteomes" id="UP001652628">
    <property type="component" value="Chromosome 3"/>
</dbReference>
<dbReference type="InterPro" id="IPR019791">
    <property type="entry name" value="Haem_peroxidase_animal"/>
</dbReference>
<feature type="compositionally biased region" description="Polar residues" evidence="2">
    <location>
        <begin position="823"/>
        <end position="835"/>
    </location>
</feature>
<evidence type="ECO:0000256" key="1">
    <source>
        <dbReference type="ARBA" id="ARBA00022559"/>
    </source>
</evidence>
<dbReference type="Gene3D" id="1.10.640.10">
    <property type="entry name" value="Haem peroxidase domain superfamily, animal type"/>
    <property type="match status" value="1"/>
</dbReference>
<feature type="region of interest" description="Disordered" evidence="2">
    <location>
        <begin position="1159"/>
        <end position="1305"/>
    </location>
</feature>
<feature type="region of interest" description="Disordered" evidence="2">
    <location>
        <begin position="170"/>
        <end position="190"/>
    </location>
</feature>
<feature type="compositionally biased region" description="Basic and acidic residues" evidence="2">
    <location>
        <begin position="1936"/>
        <end position="1948"/>
    </location>
</feature>
<feature type="signal peptide" evidence="3">
    <location>
        <begin position="1"/>
        <end position="22"/>
    </location>
</feature>
<dbReference type="PRINTS" id="PR00457">
    <property type="entry name" value="ANPEROXIDASE"/>
</dbReference>
<feature type="compositionally biased region" description="Basic and acidic residues" evidence="2">
    <location>
        <begin position="961"/>
        <end position="1004"/>
    </location>
</feature>
<feature type="compositionally biased region" description="Low complexity" evidence="2">
    <location>
        <begin position="1949"/>
        <end position="1958"/>
    </location>
</feature>
<feature type="region of interest" description="Disordered" evidence="2">
    <location>
        <begin position="1642"/>
        <end position="1685"/>
    </location>
</feature>
<gene>
    <name evidence="5" type="primary">LOC108011479</name>
</gene>
<dbReference type="Pfam" id="PF03098">
    <property type="entry name" value="An_peroxidase"/>
    <property type="match status" value="1"/>
</dbReference>
<keyword evidence="1" id="KW-0560">Oxidoreductase</keyword>
<evidence type="ECO:0000313" key="4">
    <source>
        <dbReference type="Proteomes" id="UP001652628"/>
    </source>
</evidence>
<feature type="compositionally biased region" description="Basic and acidic residues" evidence="2">
    <location>
        <begin position="915"/>
        <end position="937"/>
    </location>
</feature>
<feature type="compositionally biased region" description="Low complexity" evidence="2">
    <location>
        <begin position="1086"/>
        <end position="1100"/>
    </location>
</feature>
<evidence type="ECO:0000256" key="2">
    <source>
        <dbReference type="SAM" id="MobiDB-lite"/>
    </source>
</evidence>
<evidence type="ECO:0000256" key="3">
    <source>
        <dbReference type="SAM" id="SignalP"/>
    </source>
</evidence>
<keyword evidence="1" id="KW-0575">Peroxidase</keyword>
<feature type="compositionally biased region" description="Polar residues" evidence="2">
    <location>
        <begin position="1109"/>
        <end position="1118"/>
    </location>
</feature>
<feature type="region of interest" description="Disordered" evidence="2">
    <location>
        <begin position="1704"/>
        <end position="1744"/>
    </location>
</feature>
<feature type="compositionally biased region" description="Basic and acidic residues" evidence="2">
    <location>
        <begin position="1075"/>
        <end position="1085"/>
    </location>
</feature>
<feature type="chain" id="PRO_5047002495" description="Peroxidase" evidence="3">
    <location>
        <begin position="23"/>
        <end position="1958"/>
    </location>
</feature>
<evidence type="ECO:0008006" key="6">
    <source>
        <dbReference type="Google" id="ProtNLM"/>
    </source>
</evidence>
<keyword evidence="3" id="KW-0732">Signal</keyword>
<feature type="compositionally biased region" description="Polar residues" evidence="2">
    <location>
        <begin position="1643"/>
        <end position="1665"/>
    </location>
</feature>
<feature type="region of interest" description="Disordered" evidence="2">
    <location>
        <begin position="1588"/>
        <end position="1627"/>
    </location>
</feature>
<reference evidence="5" key="1">
    <citation type="submission" date="2025-08" db="UniProtKB">
        <authorList>
            <consortium name="RefSeq"/>
        </authorList>
    </citation>
    <scope>IDENTIFICATION</scope>
</reference>
<dbReference type="PANTHER" id="PTHR11475:SF109">
    <property type="entry name" value="CHORION PEROXIDASE-LIKE PROTEIN"/>
    <property type="match status" value="1"/>
</dbReference>
<feature type="region of interest" description="Disordered" evidence="2">
    <location>
        <begin position="1920"/>
        <end position="1958"/>
    </location>
</feature>
<feature type="region of interest" description="Disordered" evidence="2">
    <location>
        <begin position="876"/>
        <end position="1025"/>
    </location>
</feature>